<dbReference type="PANTHER" id="PTHR31212:SF4">
    <property type="entry name" value="ALPHA-KETOGLUTARATE-DEPENDENT DIOXYGENASE ALKB HOMOLOG 3"/>
    <property type="match status" value="1"/>
</dbReference>
<dbReference type="PANTHER" id="PTHR31212">
    <property type="entry name" value="ALPHA-KETOGLUTARATE-DEPENDENT DIOXYGENASE ALKB HOMOLOG 3"/>
    <property type="match status" value="1"/>
</dbReference>
<sequence>MDLFTSQIDSTQNILPKDGIVNYFGPILNKEKADFYFQQLLDHMPWEHDVVQMFGKQIVTKRKVAWFGDEPFKYTYSKNTKKASIWTPELLEIKELVEKQTHEAFNSCLLNLYHTGEEGMGWHSDDEKELKQHGAIASLSLGSERKFAFKHKTTKEKTELFLDHGSLLLMKGETQEYWHHRLPPTKKVNTARINLTFRTIIRKT</sequence>
<protein>
    <submittedName>
        <fullName evidence="2">Alpha-ketoglutarate-dependent dioxygenase AlkB</fullName>
    </submittedName>
</protein>
<dbReference type="InterPro" id="IPR027450">
    <property type="entry name" value="AlkB-like"/>
</dbReference>
<reference evidence="2 3" key="1">
    <citation type="submission" date="2023-03" db="EMBL/GenBank/DDBJ databases">
        <title>Muricauda XX sp. nov. and Muricauda XXX sp. nov., two novel species isolated from Okinawa Trough.</title>
        <authorList>
            <person name="Cao W."/>
            <person name="Deng X."/>
        </authorList>
    </citation>
    <scope>NUCLEOTIDE SEQUENCE [LARGE SCALE GENOMIC DNA]</scope>
    <source>
        <strain evidence="2 3">81s02</strain>
    </source>
</reference>
<name>A0ABT5XJY0_9FLAO</name>
<proteinExistence type="predicted"/>
<dbReference type="Proteomes" id="UP001217083">
    <property type="component" value="Unassembled WGS sequence"/>
</dbReference>
<dbReference type="InterPro" id="IPR005123">
    <property type="entry name" value="Oxoglu/Fe-dep_dioxygenase_dom"/>
</dbReference>
<organism evidence="2 3">
    <name type="scientific">Flagellimonas okinawensis</name>
    <dbReference type="NCBI Taxonomy" id="3031324"/>
    <lineage>
        <taxon>Bacteria</taxon>
        <taxon>Pseudomonadati</taxon>
        <taxon>Bacteroidota</taxon>
        <taxon>Flavobacteriia</taxon>
        <taxon>Flavobacteriales</taxon>
        <taxon>Flavobacteriaceae</taxon>
        <taxon>Flagellimonas</taxon>
    </lineage>
</organism>
<evidence type="ECO:0000313" key="3">
    <source>
        <dbReference type="Proteomes" id="UP001217083"/>
    </source>
</evidence>
<dbReference type="EMBL" id="JARFVA010000001">
    <property type="protein sequence ID" value="MDF0706193.1"/>
    <property type="molecule type" value="Genomic_DNA"/>
</dbReference>
<dbReference type="RefSeq" id="WP_275648296.1">
    <property type="nucleotide sequence ID" value="NZ_JARFVA010000001.1"/>
</dbReference>
<gene>
    <name evidence="2" type="ORF">PY091_03120</name>
</gene>
<keyword evidence="2" id="KW-0223">Dioxygenase</keyword>
<feature type="domain" description="Fe2OG dioxygenase" evidence="1">
    <location>
        <begin position="104"/>
        <end position="201"/>
    </location>
</feature>
<dbReference type="PROSITE" id="PS51471">
    <property type="entry name" value="FE2OG_OXY"/>
    <property type="match status" value="1"/>
</dbReference>
<evidence type="ECO:0000313" key="2">
    <source>
        <dbReference type="EMBL" id="MDF0706193.1"/>
    </source>
</evidence>
<dbReference type="GO" id="GO:0051213">
    <property type="term" value="F:dioxygenase activity"/>
    <property type="evidence" value="ECO:0007669"/>
    <property type="project" value="UniProtKB-KW"/>
</dbReference>
<evidence type="ECO:0000259" key="1">
    <source>
        <dbReference type="PROSITE" id="PS51471"/>
    </source>
</evidence>
<keyword evidence="2" id="KW-0560">Oxidoreductase</keyword>
<accession>A0ABT5XJY0</accession>
<dbReference type="InterPro" id="IPR032854">
    <property type="entry name" value="ALKBH3"/>
</dbReference>
<dbReference type="Gene3D" id="2.60.120.590">
    <property type="entry name" value="Alpha-ketoglutarate-dependent dioxygenase AlkB-like"/>
    <property type="match status" value="1"/>
</dbReference>
<dbReference type="InterPro" id="IPR037151">
    <property type="entry name" value="AlkB-like_sf"/>
</dbReference>
<dbReference type="Pfam" id="PF13532">
    <property type="entry name" value="2OG-FeII_Oxy_2"/>
    <property type="match status" value="1"/>
</dbReference>
<keyword evidence="3" id="KW-1185">Reference proteome</keyword>
<comment type="caution">
    <text evidence="2">The sequence shown here is derived from an EMBL/GenBank/DDBJ whole genome shotgun (WGS) entry which is preliminary data.</text>
</comment>
<dbReference type="SUPFAM" id="SSF51197">
    <property type="entry name" value="Clavaminate synthase-like"/>
    <property type="match status" value="1"/>
</dbReference>